<feature type="transmembrane region" description="Helical" evidence="3">
    <location>
        <begin position="24"/>
        <end position="46"/>
    </location>
</feature>
<comment type="subcellular location">
    <subcellularLocation>
        <location evidence="2">Cell membrane</location>
        <topology evidence="2">Multi-pass membrane protein</topology>
    </subcellularLocation>
</comment>
<keyword evidence="2 3" id="KW-0472">Membrane</keyword>
<proteinExistence type="inferred from homology"/>
<reference evidence="4 5" key="1">
    <citation type="submission" date="2020-08" db="EMBL/GenBank/DDBJ databases">
        <title>Genomic Encyclopedia of Type Strains, Phase IV (KMG-IV): sequencing the most valuable type-strain genomes for metagenomic binning, comparative biology and taxonomic classification.</title>
        <authorList>
            <person name="Goeker M."/>
        </authorList>
    </citation>
    <scope>NUCLEOTIDE SEQUENCE [LARGE SCALE GENOMIC DNA]</scope>
    <source>
        <strain evidence="4 5">DSM 28760</strain>
    </source>
</reference>
<keyword evidence="3" id="KW-0812">Transmembrane</keyword>
<comment type="caution">
    <text evidence="4">The sequence shown here is derived from an EMBL/GenBank/DDBJ whole genome shotgun (WGS) entry which is preliminary data.</text>
</comment>
<dbReference type="PANTHER" id="PTHR34295">
    <property type="entry name" value="BIOTIN TRANSPORTER BIOY"/>
    <property type="match status" value="1"/>
</dbReference>
<evidence type="ECO:0000313" key="4">
    <source>
        <dbReference type="EMBL" id="MBB3810048.1"/>
    </source>
</evidence>
<dbReference type="Proteomes" id="UP000537592">
    <property type="component" value="Unassembled WGS sequence"/>
</dbReference>
<keyword evidence="3" id="KW-1133">Transmembrane helix</keyword>
<evidence type="ECO:0000313" key="5">
    <source>
        <dbReference type="Proteomes" id="UP000537592"/>
    </source>
</evidence>
<dbReference type="PANTHER" id="PTHR34295:SF1">
    <property type="entry name" value="BIOTIN TRANSPORTER BIOY"/>
    <property type="match status" value="1"/>
</dbReference>
<dbReference type="Gene3D" id="1.10.1760.20">
    <property type="match status" value="1"/>
</dbReference>
<feature type="transmembrane region" description="Helical" evidence="3">
    <location>
        <begin position="100"/>
        <end position="121"/>
    </location>
</feature>
<accession>A0A7W6EHF6</accession>
<organism evidence="4 5">
    <name type="scientific">Pseudochelatococcus contaminans</name>
    <dbReference type="NCBI Taxonomy" id="1538103"/>
    <lineage>
        <taxon>Bacteria</taxon>
        <taxon>Pseudomonadati</taxon>
        <taxon>Pseudomonadota</taxon>
        <taxon>Alphaproteobacteria</taxon>
        <taxon>Hyphomicrobiales</taxon>
        <taxon>Chelatococcaceae</taxon>
        <taxon>Pseudochelatococcus</taxon>
    </lineage>
</organism>
<feature type="transmembrane region" description="Helical" evidence="3">
    <location>
        <begin position="163"/>
        <end position="189"/>
    </location>
</feature>
<feature type="transmembrane region" description="Helical" evidence="3">
    <location>
        <begin position="58"/>
        <end position="80"/>
    </location>
</feature>
<dbReference type="EMBL" id="JACICC010000004">
    <property type="protein sequence ID" value="MBB3810048.1"/>
    <property type="molecule type" value="Genomic_DNA"/>
</dbReference>
<name>A0A7W6EHF6_9HYPH</name>
<keyword evidence="5" id="KW-1185">Reference proteome</keyword>
<dbReference type="GO" id="GO:0005886">
    <property type="term" value="C:plasma membrane"/>
    <property type="evidence" value="ECO:0007669"/>
    <property type="project" value="UniProtKB-SubCell"/>
</dbReference>
<dbReference type="AlphaFoldDB" id="A0A7W6EHF6"/>
<sequence length="198" mass="20251">MSGALSAGISAPSFSPLRLQERTLALRIAAVIAGTALLALSSYITVPMLPVPITMQTFAVTLIGALYGWRLGAVTVLAWMAEGAMGLPVFANGTSGFIVFAGPTAGYLLTFPVMAALTGWLAERGWNGQRPWLAFAAALAANLLCLTVGGAWLATIVGVERAILAGVVPFLVGAALKSGLSATVLAGIVRVQARKAAN</sequence>
<keyword evidence="2" id="KW-0813">Transport</keyword>
<gene>
    <name evidence="4" type="ORF">FHS81_002136</name>
</gene>
<feature type="transmembrane region" description="Helical" evidence="3">
    <location>
        <begin position="133"/>
        <end position="157"/>
    </location>
</feature>
<evidence type="ECO:0000256" key="2">
    <source>
        <dbReference type="PIRNR" id="PIRNR016661"/>
    </source>
</evidence>
<evidence type="ECO:0000256" key="1">
    <source>
        <dbReference type="ARBA" id="ARBA00010692"/>
    </source>
</evidence>
<comment type="similarity">
    <text evidence="1 2">Belongs to the BioY family.</text>
</comment>
<dbReference type="Pfam" id="PF02632">
    <property type="entry name" value="BioY"/>
    <property type="match status" value="1"/>
</dbReference>
<dbReference type="GO" id="GO:0015225">
    <property type="term" value="F:biotin transmembrane transporter activity"/>
    <property type="evidence" value="ECO:0007669"/>
    <property type="project" value="UniProtKB-UniRule"/>
</dbReference>
<keyword evidence="2" id="KW-1003">Cell membrane</keyword>
<dbReference type="InterPro" id="IPR003784">
    <property type="entry name" value="BioY"/>
</dbReference>
<dbReference type="PIRSF" id="PIRSF016661">
    <property type="entry name" value="BioY"/>
    <property type="match status" value="1"/>
</dbReference>
<evidence type="ECO:0000256" key="3">
    <source>
        <dbReference type="SAM" id="Phobius"/>
    </source>
</evidence>
<dbReference type="RefSeq" id="WP_183752697.1">
    <property type="nucleotide sequence ID" value="NZ_JACICC010000004.1"/>
</dbReference>
<protein>
    <recommendedName>
        <fullName evidence="2">Biotin transporter</fullName>
    </recommendedName>
</protein>